<gene>
    <name evidence="2" type="ORF">EVAR_19827_1</name>
</gene>
<keyword evidence="3" id="KW-1185">Reference proteome</keyword>
<name>A0A4C1USJ8_EUMVA</name>
<evidence type="ECO:0000313" key="2">
    <source>
        <dbReference type="EMBL" id="GBP28784.1"/>
    </source>
</evidence>
<feature type="region of interest" description="Disordered" evidence="1">
    <location>
        <begin position="99"/>
        <end position="124"/>
    </location>
</feature>
<feature type="region of interest" description="Disordered" evidence="1">
    <location>
        <begin position="1"/>
        <end position="30"/>
    </location>
</feature>
<reference evidence="2 3" key="1">
    <citation type="journal article" date="2019" name="Commun. Biol.">
        <title>The bagworm genome reveals a unique fibroin gene that provides high tensile strength.</title>
        <authorList>
            <person name="Kono N."/>
            <person name="Nakamura H."/>
            <person name="Ohtoshi R."/>
            <person name="Tomita M."/>
            <person name="Numata K."/>
            <person name="Arakawa K."/>
        </authorList>
    </citation>
    <scope>NUCLEOTIDE SEQUENCE [LARGE SCALE GENOMIC DNA]</scope>
</reference>
<protein>
    <submittedName>
        <fullName evidence="2">Uncharacterized protein</fullName>
    </submittedName>
</protein>
<sequence>MAFESEKPGVAMFPVRRKPTTRAPSPTGTASLDGILLVSEKQELYSLSPLPHALTYRAAEARAPCLRRSAALPVGVLTLHRSRSSNLRMDPKLALSNHYPDQRERQLKTSGTPKGISLISGQGY</sequence>
<dbReference type="Proteomes" id="UP000299102">
    <property type="component" value="Unassembled WGS sequence"/>
</dbReference>
<dbReference type="EMBL" id="BGZK01000211">
    <property type="protein sequence ID" value="GBP28784.1"/>
    <property type="molecule type" value="Genomic_DNA"/>
</dbReference>
<comment type="caution">
    <text evidence="2">The sequence shown here is derived from an EMBL/GenBank/DDBJ whole genome shotgun (WGS) entry which is preliminary data.</text>
</comment>
<accession>A0A4C1USJ8</accession>
<dbReference type="AlphaFoldDB" id="A0A4C1USJ8"/>
<proteinExistence type="predicted"/>
<organism evidence="2 3">
    <name type="scientific">Eumeta variegata</name>
    <name type="common">Bagworm moth</name>
    <name type="synonym">Eumeta japonica</name>
    <dbReference type="NCBI Taxonomy" id="151549"/>
    <lineage>
        <taxon>Eukaryota</taxon>
        <taxon>Metazoa</taxon>
        <taxon>Ecdysozoa</taxon>
        <taxon>Arthropoda</taxon>
        <taxon>Hexapoda</taxon>
        <taxon>Insecta</taxon>
        <taxon>Pterygota</taxon>
        <taxon>Neoptera</taxon>
        <taxon>Endopterygota</taxon>
        <taxon>Lepidoptera</taxon>
        <taxon>Glossata</taxon>
        <taxon>Ditrysia</taxon>
        <taxon>Tineoidea</taxon>
        <taxon>Psychidae</taxon>
        <taxon>Oiketicinae</taxon>
        <taxon>Eumeta</taxon>
    </lineage>
</organism>
<evidence type="ECO:0000313" key="3">
    <source>
        <dbReference type="Proteomes" id="UP000299102"/>
    </source>
</evidence>
<evidence type="ECO:0000256" key="1">
    <source>
        <dbReference type="SAM" id="MobiDB-lite"/>
    </source>
</evidence>